<dbReference type="CDD" id="cd04301">
    <property type="entry name" value="NAT_SF"/>
    <property type="match status" value="1"/>
</dbReference>
<dbReference type="AlphaFoldDB" id="A0A929RP66"/>
<dbReference type="PANTHER" id="PTHR43877">
    <property type="entry name" value="AMINOALKYLPHOSPHONATE N-ACETYLTRANSFERASE-RELATED-RELATED"/>
    <property type="match status" value="1"/>
</dbReference>
<dbReference type="SUPFAM" id="SSF55729">
    <property type="entry name" value="Acyl-CoA N-acyltransferases (Nat)"/>
    <property type="match status" value="1"/>
</dbReference>
<dbReference type="PROSITE" id="PS51186">
    <property type="entry name" value="GNAT"/>
    <property type="match status" value="1"/>
</dbReference>
<reference evidence="4" key="1">
    <citation type="submission" date="2020-04" db="EMBL/GenBank/DDBJ databases">
        <title>Deep metagenomics examines the oral microbiome during advanced dental caries in children, revealing novel taxa and co-occurrences with host molecules.</title>
        <authorList>
            <person name="Baker J.L."/>
            <person name="Morton J.T."/>
            <person name="Dinis M."/>
            <person name="Alvarez R."/>
            <person name="Tran N.C."/>
            <person name="Knight R."/>
            <person name="Edlund A."/>
        </authorList>
    </citation>
    <scope>NUCLEOTIDE SEQUENCE</scope>
    <source>
        <strain evidence="4">JCVI_30_bin.13</strain>
    </source>
</reference>
<proteinExistence type="predicted"/>
<dbReference type="InterPro" id="IPR050832">
    <property type="entry name" value="Bact_Acetyltransf"/>
</dbReference>
<dbReference type="EMBL" id="JABZGF010000139">
    <property type="protein sequence ID" value="MBF0966557.1"/>
    <property type="molecule type" value="Genomic_DNA"/>
</dbReference>
<sequence>MISQLRVADLRDRDLFAALEAEVFPEDPWTPIMIAEELSSPASRYWIATDEAGVPIGYGGVKVGADQADVMTIGVRECARGQGVGAAILDVLLAWASKAGAVDIFLDVRPSNEGAIALYKSRGFTDIGRRPCYFRNPVEDALEMRASLPGPGAGAVTK</sequence>
<dbReference type="InterPro" id="IPR000182">
    <property type="entry name" value="GNAT_dom"/>
</dbReference>
<name>A0A929RP66_9ACTO</name>
<organism evidence="4 5">
    <name type="scientific">Actinomyces bouchesdurhonensis</name>
    <dbReference type="NCBI Taxonomy" id="1852361"/>
    <lineage>
        <taxon>Bacteria</taxon>
        <taxon>Bacillati</taxon>
        <taxon>Actinomycetota</taxon>
        <taxon>Actinomycetes</taxon>
        <taxon>Actinomycetales</taxon>
        <taxon>Actinomycetaceae</taxon>
        <taxon>Actinomyces</taxon>
    </lineage>
</organism>
<dbReference type="GO" id="GO:0008080">
    <property type="term" value="F:N-acetyltransferase activity"/>
    <property type="evidence" value="ECO:0007669"/>
    <property type="project" value="InterPro"/>
</dbReference>
<keyword evidence="4" id="KW-0689">Ribosomal protein</keyword>
<accession>A0A929RP66</accession>
<dbReference type="InterPro" id="IPR006464">
    <property type="entry name" value="AcTrfase_RimI/Ard1"/>
</dbReference>
<dbReference type="GO" id="GO:0005840">
    <property type="term" value="C:ribosome"/>
    <property type="evidence" value="ECO:0007669"/>
    <property type="project" value="UniProtKB-KW"/>
</dbReference>
<feature type="domain" description="N-acetyltransferase" evidence="3">
    <location>
        <begin position="3"/>
        <end position="149"/>
    </location>
</feature>
<evidence type="ECO:0000313" key="4">
    <source>
        <dbReference type="EMBL" id="MBF0966557.1"/>
    </source>
</evidence>
<evidence type="ECO:0000256" key="2">
    <source>
        <dbReference type="ARBA" id="ARBA00023315"/>
    </source>
</evidence>
<gene>
    <name evidence="4" type="primary">rimI</name>
    <name evidence="4" type="ORF">HXK09_05270</name>
</gene>
<evidence type="ECO:0000256" key="1">
    <source>
        <dbReference type="ARBA" id="ARBA00022679"/>
    </source>
</evidence>
<evidence type="ECO:0000259" key="3">
    <source>
        <dbReference type="PROSITE" id="PS51186"/>
    </source>
</evidence>
<keyword evidence="2" id="KW-0012">Acyltransferase</keyword>
<keyword evidence="4" id="KW-0687">Ribonucleoprotein</keyword>
<dbReference type="NCBIfam" id="TIGR01575">
    <property type="entry name" value="rimI"/>
    <property type="match status" value="1"/>
</dbReference>
<dbReference type="Proteomes" id="UP000759246">
    <property type="component" value="Unassembled WGS sequence"/>
</dbReference>
<comment type="caution">
    <text evidence="4">The sequence shown here is derived from an EMBL/GenBank/DDBJ whole genome shotgun (WGS) entry which is preliminary data.</text>
</comment>
<keyword evidence="1" id="KW-0808">Transferase</keyword>
<dbReference type="InterPro" id="IPR016181">
    <property type="entry name" value="Acyl_CoA_acyltransferase"/>
</dbReference>
<protein>
    <submittedName>
        <fullName evidence="4">Ribosomal protein S18-alanine N-acetyltransferase</fullName>
    </submittedName>
</protein>
<dbReference type="Pfam" id="PF00583">
    <property type="entry name" value="Acetyltransf_1"/>
    <property type="match status" value="1"/>
</dbReference>
<evidence type="ECO:0000313" key="5">
    <source>
        <dbReference type="Proteomes" id="UP000759246"/>
    </source>
</evidence>
<dbReference type="Gene3D" id="3.40.630.30">
    <property type="match status" value="1"/>
</dbReference>